<protein>
    <recommendedName>
        <fullName evidence="1">GIY-YIG domain-containing protein</fullName>
    </recommendedName>
</protein>
<feature type="domain" description="GIY-YIG" evidence="1">
    <location>
        <begin position="28"/>
        <end position="110"/>
    </location>
</feature>
<comment type="caution">
    <text evidence="2">The sequence shown here is derived from an EMBL/GenBank/DDBJ whole genome shotgun (WGS) entry which is preliminary data.</text>
</comment>
<evidence type="ECO:0000313" key="2">
    <source>
        <dbReference type="EMBL" id="MBA8847710.1"/>
    </source>
</evidence>
<keyword evidence="3" id="KW-1185">Reference proteome</keyword>
<reference evidence="2 3" key="1">
    <citation type="submission" date="2020-07" db="EMBL/GenBank/DDBJ databases">
        <title>Sequencing the genomes of 1000 actinobacteria strains.</title>
        <authorList>
            <person name="Klenk H.-P."/>
        </authorList>
    </citation>
    <scope>NUCLEOTIDE SEQUENCE [LARGE SCALE GENOMIC DNA]</scope>
    <source>
        <strain evidence="2 3">DSM 19663</strain>
    </source>
</reference>
<dbReference type="Gene3D" id="3.40.50.300">
    <property type="entry name" value="P-loop containing nucleotide triphosphate hydrolases"/>
    <property type="match status" value="1"/>
</dbReference>
<dbReference type="AlphaFoldDB" id="A0A839E7G4"/>
<accession>A0A839E7G4</accession>
<dbReference type="Pfam" id="PF09848">
    <property type="entry name" value="SLFN-g3_helicase"/>
    <property type="match status" value="1"/>
</dbReference>
<sequence>MTSSEIQRIAFEKDAVRAWAKTDPRHRNWPVVYLLDAADKNVKAPGLKEVYVGETLNAEARILQHLENPDKKRLLAQFRVVLDDRYNKSACLDLESHLIRLLAGDGTYRVLNRNDGITDSNYYDRELYRESFQDVFEQLLDEGIFSRSIPEIENSDLFKLSPYKALTTDQAVAVESIVEGLFDDLEENIGELLIVQGEPGTGKTVVAIYLMKLLADIKASRPDDEPDADSIFSDFFTDGHRQLLTDFRVGLVVPQQSLRKSIQSVFKRTPGLSPIQVLTPFQVGVSDEPWDLLIVDEAHRLNQRANQPSGIQNRQFIDITTKLFGADDITKTQLDWIRARSRHQILMVDPAQSVRPADLPPNLLRALVDEAKADGRHYPLVSQLRVKAGEDYIGWVRSILRPGLPDPDAPPPAPRNFEGYDLRFVEDLGEMHDAIRERDAEHGLARLVAGYAWEWKSRNDPAAFDIELDGRQLRWNTTATDWIASKTSLEEVGSIHTVQGYDLNYAGVIIGNDLQWDEDAQRLIVDRASYFDKKGKENNPTLGRVYSDDELLRYISNVYAVLLTRGIKGTYVYVCDSSLRAHLRRHIGTSGTT</sequence>
<dbReference type="InterPro" id="IPR018647">
    <property type="entry name" value="SLFN_3-like_DNA/RNA_helicase"/>
</dbReference>
<organism evidence="2 3">
    <name type="scientific">Microcella alkalica</name>
    <dbReference type="NCBI Taxonomy" id="355930"/>
    <lineage>
        <taxon>Bacteria</taxon>
        <taxon>Bacillati</taxon>
        <taxon>Actinomycetota</taxon>
        <taxon>Actinomycetes</taxon>
        <taxon>Micrococcales</taxon>
        <taxon>Microbacteriaceae</taxon>
        <taxon>Microcella</taxon>
    </lineage>
</organism>
<dbReference type="InterPro" id="IPR027417">
    <property type="entry name" value="P-loop_NTPase"/>
</dbReference>
<gene>
    <name evidence="2" type="ORF">FHX53_001295</name>
</gene>
<dbReference type="InterPro" id="IPR003593">
    <property type="entry name" value="AAA+_ATPase"/>
</dbReference>
<proteinExistence type="predicted"/>
<dbReference type="Proteomes" id="UP000585905">
    <property type="component" value="Unassembled WGS sequence"/>
</dbReference>
<dbReference type="EMBL" id="JACGWX010000002">
    <property type="protein sequence ID" value="MBA8847710.1"/>
    <property type="molecule type" value="Genomic_DNA"/>
</dbReference>
<evidence type="ECO:0000259" key="1">
    <source>
        <dbReference type="PROSITE" id="PS50164"/>
    </source>
</evidence>
<dbReference type="InterPro" id="IPR000305">
    <property type="entry name" value="GIY-YIG_endonuc"/>
</dbReference>
<dbReference type="PROSITE" id="PS50164">
    <property type="entry name" value="GIY_YIG"/>
    <property type="match status" value="1"/>
</dbReference>
<name>A0A839E7G4_9MICO</name>
<dbReference type="SMART" id="SM00382">
    <property type="entry name" value="AAA"/>
    <property type="match status" value="1"/>
</dbReference>
<dbReference type="CDD" id="cd10439">
    <property type="entry name" value="GIY-YIG_COG3410"/>
    <property type="match status" value="1"/>
</dbReference>
<dbReference type="RefSeq" id="WP_182490510.1">
    <property type="nucleotide sequence ID" value="NZ_BAAAOV010000023.1"/>
</dbReference>
<dbReference type="SUPFAM" id="SSF52540">
    <property type="entry name" value="P-loop containing nucleoside triphosphate hydrolases"/>
    <property type="match status" value="1"/>
</dbReference>
<evidence type="ECO:0000313" key="3">
    <source>
        <dbReference type="Proteomes" id="UP000585905"/>
    </source>
</evidence>